<protein>
    <recommendedName>
        <fullName evidence="2">DUF58 domain-containing protein</fullName>
    </recommendedName>
</protein>
<dbReference type="RefSeq" id="WP_071809673.1">
    <property type="nucleotide sequence ID" value="NZ_MEIA01000537.1"/>
</dbReference>
<accession>A0A1K0GL71</accession>
<keyword evidence="4" id="KW-1185">Reference proteome</keyword>
<evidence type="ECO:0000313" key="3">
    <source>
        <dbReference type="EMBL" id="OJF09939.1"/>
    </source>
</evidence>
<dbReference type="AlphaFoldDB" id="A0A1K0GL71"/>
<evidence type="ECO:0000256" key="1">
    <source>
        <dbReference type="SAM" id="Phobius"/>
    </source>
</evidence>
<name>A0A1K0GL71_9ACTN</name>
<evidence type="ECO:0000313" key="4">
    <source>
        <dbReference type="Proteomes" id="UP000182486"/>
    </source>
</evidence>
<dbReference type="Pfam" id="PF01882">
    <property type="entry name" value="DUF58"/>
    <property type="match status" value="1"/>
</dbReference>
<keyword evidence="1" id="KW-0472">Membrane</keyword>
<dbReference type="InterPro" id="IPR002881">
    <property type="entry name" value="DUF58"/>
</dbReference>
<feature type="domain" description="DUF58" evidence="2">
    <location>
        <begin position="201"/>
        <end position="285"/>
    </location>
</feature>
<sequence length="430" mass="45925">MREALRGMTTRGRSFLAAAGAAGVSAVILGEKDLLRVAILLAALPLLAAAYVGRSRYKLACTRSLEPGRAPVGSSARVVLRLQNLSRLPTGTLLMEDRLPYALGSRPRVVLERLGAHMASSVAYTVRADVRGRYPVGPLVIRLTDPFGLCELTRSFPSVDRLTVIPEVTPLPAVRLAGEYAGTGDSRARSVAVHGEDDAATREYRRGDDLRRVHWRSTARTGELMVRREEQPWESRATVVLDTRLYAHRGDGPTASFEWAVSAAASIAVHLRQSGYKLRLVTGTGIDLDAIEAGGEGAVLDTLADVKLTQNGDLSVLVDMVRRRSDGGLVIGLFGALTVAEAEILTGLRGNGATCIGFAVDSSTWVSMTPTDRQESDRQHAAASLALVRSGWRSVPVKHGDSLATLWPAAGRGSQGFAVRAPMAETVAGM</sequence>
<dbReference type="Proteomes" id="UP000182486">
    <property type="component" value="Unassembled WGS sequence"/>
</dbReference>
<proteinExistence type="predicted"/>
<gene>
    <name evidence="3" type="ORF">BG844_34825</name>
</gene>
<dbReference type="PANTHER" id="PTHR34351">
    <property type="entry name" value="SLR1927 PROTEIN-RELATED"/>
    <property type="match status" value="1"/>
</dbReference>
<keyword evidence="1" id="KW-0812">Transmembrane</keyword>
<comment type="caution">
    <text evidence="3">The sequence shown here is derived from an EMBL/GenBank/DDBJ whole genome shotgun (WGS) entry which is preliminary data.</text>
</comment>
<evidence type="ECO:0000259" key="2">
    <source>
        <dbReference type="Pfam" id="PF01882"/>
    </source>
</evidence>
<feature type="transmembrane region" description="Helical" evidence="1">
    <location>
        <begin position="36"/>
        <end position="53"/>
    </location>
</feature>
<reference evidence="3 4" key="1">
    <citation type="submission" date="2016-09" db="EMBL/GenBank/DDBJ databases">
        <title>Couchioplanes caeruleus draft genome sequence.</title>
        <authorList>
            <person name="Sheehan J."/>
            <person name="Caffrey P."/>
        </authorList>
    </citation>
    <scope>NUCLEOTIDE SEQUENCE [LARGE SCALE GENOMIC DNA]</scope>
    <source>
        <strain evidence="3 4">DSM 43634</strain>
    </source>
</reference>
<dbReference type="PANTHER" id="PTHR34351:SF1">
    <property type="entry name" value="SLR1927 PROTEIN"/>
    <property type="match status" value="1"/>
</dbReference>
<dbReference type="EMBL" id="MEIA01000537">
    <property type="protein sequence ID" value="OJF09939.1"/>
    <property type="molecule type" value="Genomic_DNA"/>
</dbReference>
<keyword evidence="1" id="KW-1133">Transmembrane helix</keyword>
<organism evidence="3 4">
    <name type="scientific">Couchioplanes caeruleus subsp. caeruleus</name>
    <dbReference type="NCBI Taxonomy" id="56427"/>
    <lineage>
        <taxon>Bacteria</taxon>
        <taxon>Bacillati</taxon>
        <taxon>Actinomycetota</taxon>
        <taxon>Actinomycetes</taxon>
        <taxon>Micromonosporales</taxon>
        <taxon>Micromonosporaceae</taxon>
        <taxon>Couchioplanes</taxon>
    </lineage>
</organism>